<protein>
    <submittedName>
        <fullName evidence="1">Uncharacterized protein</fullName>
    </submittedName>
</protein>
<reference evidence="1 2" key="1">
    <citation type="submission" date="2019-01" db="EMBL/GenBank/DDBJ databases">
        <title>Genomic insights into the origins and evolution of symbiotic genes in the Phaseolus vulgaris microsymbionts.</title>
        <authorList>
            <person name="Tong W."/>
        </authorList>
    </citation>
    <scope>NUCLEOTIDE SEQUENCE [LARGE SCALE GENOMIC DNA]</scope>
    <source>
        <strain evidence="1 2">FH23</strain>
    </source>
</reference>
<dbReference type="EMBL" id="CP034998">
    <property type="protein sequence ID" value="QAS78663.1"/>
    <property type="molecule type" value="Genomic_DNA"/>
</dbReference>
<dbReference type="KEGG" id="rad:CO657_11560"/>
<evidence type="ECO:0000313" key="1">
    <source>
        <dbReference type="EMBL" id="QAS78663.1"/>
    </source>
</evidence>
<dbReference type="AlphaFoldDB" id="A0AAE5WNS2"/>
<name>A0AAE5WNS2_9HYPH</name>
<keyword evidence="2" id="KW-1185">Reference proteome</keyword>
<sequence length="83" mass="9248">MNTSPLAWRDDIYRRLAKCGAVDVGSVYPPKAGGRLWRWRIWLTASGTKAEGTSGTEAEAQRRVEERFRQFLTAASLSSSDSN</sequence>
<accession>A0AAE5WNS2</accession>
<dbReference type="RefSeq" id="WP_054183448.1">
    <property type="nucleotide sequence ID" value="NZ_CP034998.1"/>
</dbReference>
<proteinExistence type="predicted"/>
<evidence type="ECO:0000313" key="2">
    <source>
        <dbReference type="Proteomes" id="UP000220927"/>
    </source>
</evidence>
<organism evidence="1 2">
    <name type="scientific">Rhizobium acidisoli</name>
    <dbReference type="NCBI Taxonomy" id="1538158"/>
    <lineage>
        <taxon>Bacteria</taxon>
        <taxon>Pseudomonadati</taxon>
        <taxon>Pseudomonadota</taxon>
        <taxon>Alphaproteobacteria</taxon>
        <taxon>Hyphomicrobiales</taxon>
        <taxon>Rhizobiaceae</taxon>
        <taxon>Rhizobium/Agrobacterium group</taxon>
        <taxon>Rhizobium</taxon>
    </lineage>
</organism>
<gene>
    <name evidence="1" type="ORF">CO657_11560</name>
</gene>
<dbReference type="Proteomes" id="UP000220927">
    <property type="component" value="Chromosome"/>
</dbReference>